<dbReference type="GO" id="GO:0006396">
    <property type="term" value="P:RNA processing"/>
    <property type="evidence" value="ECO:0000318"/>
    <property type="project" value="GO_Central"/>
</dbReference>
<feature type="region of interest" description="Disordered" evidence="2">
    <location>
        <begin position="425"/>
        <end position="444"/>
    </location>
</feature>
<dbReference type="InterPro" id="IPR014720">
    <property type="entry name" value="dsRBD_dom"/>
</dbReference>
<dbReference type="AlphaFoldDB" id="A0A022QJM1"/>
<name>A0A022QJM1_ERYGU</name>
<evidence type="ECO:0000256" key="1">
    <source>
        <dbReference type="PROSITE-ProRule" id="PRU00266"/>
    </source>
</evidence>
<feature type="domain" description="DRBM" evidence="3">
    <location>
        <begin position="1"/>
        <end position="58"/>
    </location>
</feature>
<dbReference type="EMBL" id="KI631651">
    <property type="protein sequence ID" value="EYU26715.1"/>
    <property type="molecule type" value="Genomic_DNA"/>
</dbReference>
<reference evidence="4" key="1">
    <citation type="journal article" date="2013" name="Proc. Natl. Acad. Sci. U.S.A.">
        <title>Fine-scale variation in meiotic recombination in Mimulus inferred from population shotgun sequencing.</title>
        <authorList>
            <person name="Hellsten U."/>
            <person name="Wright K.M."/>
            <person name="Jenkins J."/>
            <person name="Shu S."/>
            <person name="Yuan Y."/>
            <person name="Wessler S.R."/>
            <person name="Schmutz J."/>
            <person name="Willis J.H."/>
            <person name="Rokhsar D.S."/>
        </authorList>
    </citation>
    <scope>NUCLEOTIDE SEQUENCE [LARGE SCALE GENOMIC DNA]</scope>
</reference>
<dbReference type="GO" id="GO:0010468">
    <property type="term" value="P:regulation of gene expression"/>
    <property type="evidence" value="ECO:0000318"/>
    <property type="project" value="GO_Central"/>
</dbReference>
<evidence type="ECO:0000256" key="2">
    <source>
        <dbReference type="SAM" id="MobiDB-lite"/>
    </source>
</evidence>
<protein>
    <recommendedName>
        <fullName evidence="3">DRBM domain-containing protein</fullName>
    </recommendedName>
</protein>
<evidence type="ECO:0000259" key="3">
    <source>
        <dbReference type="PROSITE" id="PS50137"/>
    </source>
</evidence>
<proteinExistence type="predicted"/>
<dbReference type="Proteomes" id="UP000030748">
    <property type="component" value="Unassembled WGS sequence"/>
</dbReference>
<keyword evidence="5" id="KW-1185">Reference proteome</keyword>
<feature type="region of interest" description="Disordered" evidence="2">
    <location>
        <begin position="579"/>
        <end position="629"/>
    </location>
</feature>
<organism evidence="4 5">
    <name type="scientific">Erythranthe guttata</name>
    <name type="common">Yellow monkey flower</name>
    <name type="synonym">Mimulus guttatus</name>
    <dbReference type="NCBI Taxonomy" id="4155"/>
    <lineage>
        <taxon>Eukaryota</taxon>
        <taxon>Viridiplantae</taxon>
        <taxon>Streptophyta</taxon>
        <taxon>Embryophyta</taxon>
        <taxon>Tracheophyta</taxon>
        <taxon>Spermatophyta</taxon>
        <taxon>Magnoliopsida</taxon>
        <taxon>eudicotyledons</taxon>
        <taxon>Gunneridae</taxon>
        <taxon>Pentapetalae</taxon>
        <taxon>asterids</taxon>
        <taxon>lamiids</taxon>
        <taxon>Lamiales</taxon>
        <taxon>Phrymaceae</taxon>
        <taxon>Erythranthe</taxon>
    </lineage>
</organism>
<accession>A0A022QJM1</accession>
<feature type="compositionally biased region" description="Low complexity" evidence="2">
    <location>
        <begin position="612"/>
        <end position="623"/>
    </location>
</feature>
<evidence type="ECO:0000313" key="4">
    <source>
        <dbReference type="EMBL" id="EYU26715.1"/>
    </source>
</evidence>
<dbReference type="GO" id="GO:0004525">
    <property type="term" value="F:ribonuclease III activity"/>
    <property type="evidence" value="ECO:0000318"/>
    <property type="project" value="GO_Central"/>
</dbReference>
<dbReference type="STRING" id="4155.A0A022QJM1"/>
<dbReference type="PROSITE" id="PS50137">
    <property type="entry name" value="DS_RBD"/>
    <property type="match status" value="1"/>
</dbReference>
<keyword evidence="1" id="KW-0694">RNA-binding</keyword>
<dbReference type="GO" id="GO:0005634">
    <property type="term" value="C:nucleus"/>
    <property type="evidence" value="ECO:0000318"/>
    <property type="project" value="GO_Central"/>
</dbReference>
<feature type="region of interest" description="Disordered" evidence="2">
    <location>
        <begin position="500"/>
        <end position="529"/>
    </location>
</feature>
<dbReference type="GO" id="GO:0003725">
    <property type="term" value="F:double-stranded RNA binding"/>
    <property type="evidence" value="ECO:0000318"/>
    <property type="project" value="GO_Central"/>
</dbReference>
<feature type="compositionally biased region" description="Basic residues" evidence="2">
    <location>
        <begin position="354"/>
        <end position="364"/>
    </location>
</feature>
<feature type="region of interest" description="Disordered" evidence="2">
    <location>
        <begin position="335"/>
        <end position="368"/>
    </location>
</feature>
<gene>
    <name evidence="4" type="ORF">MIMGU_mgv1a001873mg</name>
</gene>
<dbReference type="SUPFAM" id="SSF54768">
    <property type="entry name" value="dsRNA-binding domain-like"/>
    <property type="match status" value="1"/>
</dbReference>
<dbReference type="Gene3D" id="3.30.160.20">
    <property type="match status" value="1"/>
</dbReference>
<sequence length="746" mass="80715">MNYAPPLYECIRNEEKGKTPMFSCIVEIRGIKYAGASAGTKKHAVTNAARTAMLAIHSATPSSENQTDNSADCVIPPKKVVPDLGISTEGPTAAAEPNKILVETQPRKRKKKRDVKIGTSGEDKGVDTAITQKDLVISGADPTAAVIKPNKCHLEIRERKRKAQVLEIGTSGGEGSTCLEVNTDSQAISAIESPFPSSEIQMDKNEVPDLGITAAAKRSTTPLEVNMDIQDILPNQSAAPLSENQTDNIADNVITQKNEVPDPRISTEGPAAKRVDKCRRRKTKSQKQALKIGTSVEGTTPLEVNMDIQDILPNQSAPPVSENQADNIVDNVTTQKNEVPDPGISTEGPAAKRVDKRRRRKTKSQKQALKIGTSVEGTTPLEVDTTPLEVNMDTQDILATQSAAPLSENQTDNIVDNVITQKNEIPAPGISTEGPAAKRVKKRHRRKMREQALEIGTSVEGTTPLEVNTDIQDILANQSAAPLSENQTNNIVDDVITQKNEVPGPGISTEGPAAKRVKKRHRQKTETQKQALEIGTSVEGTTPLEVNTDIQDILANQSAAPLSENQTNNIVDDVITQKNEVPGPGISTEGPAAKRVKKRHRQKTETQKQALESGTSVEGTTSSAGPAVSAAIKPIKTSFKNQQWKENRQAFNRYASGVGTNSQALADSRIAGAVVPPHNGSSDFIPRTSQHHHIDQSPMTQAGMQREKISSDMDDRKPQYVTYPWVPPPINTIYYQNYSGLDMDLG</sequence>
<dbReference type="Pfam" id="PF00035">
    <property type="entry name" value="dsrm"/>
    <property type="match status" value="1"/>
</dbReference>
<evidence type="ECO:0000313" key="5">
    <source>
        <dbReference type="Proteomes" id="UP000030748"/>
    </source>
</evidence>
<dbReference type="eggNOG" id="ENOG502QV9N">
    <property type="taxonomic scope" value="Eukaryota"/>
</dbReference>